<feature type="transmembrane region" description="Helical" evidence="1">
    <location>
        <begin position="272"/>
        <end position="290"/>
    </location>
</feature>
<protein>
    <submittedName>
        <fullName evidence="2">Uncharacterized protein</fullName>
    </submittedName>
</protein>
<dbReference type="EMBL" id="BPQB01000033">
    <property type="protein sequence ID" value="GJE93619.1"/>
    <property type="molecule type" value="Genomic_DNA"/>
</dbReference>
<evidence type="ECO:0000256" key="1">
    <source>
        <dbReference type="SAM" id="Phobius"/>
    </source>
</evidence>
<feature type="transmembrane region" description="Helical" evidence="1">
    <location>
        <begin position="302"/>
        <end position="320"/>
    </location>
</feature>
<reference evidence="2 3" key="1">
    <citation type="submission" date="2021-08" db="EMBL/GenBank/DDBJ databases">
        <title>Draft Genome Sequence of Phanerochaete sordida strain YK-624.</title>
        <authorList>
            <person name="Mori T."/>
            <person name="Dohra H."/>
            <person name="Suzuki T."/>
            <person name="Kawagishi H."/>
            <person name="Hirai H."/>
        </authorList>
    </citation>
    <scope>NUCLEOTIDE SEQUENCE [LARGE SCALE GENOMIC DNA]</scope>
    <source>
        <strain evidence="2 3">YK-624</strain>
    </source>
</reference>
<feature type="transmembrane region" description="Helical" evidence="1">
    <location>
        <begin position="201"/>
        <end position="221"/>
    </location>
</feature>
<feature type="transmembrane region" description="Helical" evidence="1">
    <location>
        <begin position="233"/>
        <end position="252"/>
    </location>
</feature>
<name>A0A9P3GHC0_9APHY</name>
<feature type="transmembrane region" description="Helical" evidence="1">
    <location>
        <begin position="326"/>
        <end position="350"/>
    </location>
</feature>
<accession>A0A9P3GHC0</accession>
<feature type="transmembrane region" description="Helical" evidence="1">
    <location>
        <begin position="130"/>
        <end position="155"/>
    </location>
</feature>
<feature type="transmembrane region" description="Helical" evidence="1">
    <location>
        <begin position="167"/>
        <end position="189"/>
    </location>
</feature>
<keyword evidence="1" id="KW-1133">Transmembrane helix</keyword>
<proteinExistence type="predicted"/>
<keyword evidence="1" id="KW-0812">Transmembrane</keyword>
<keyword evidence="3" id="KW-1185">Reference proteome</keyword>
<feature type="transmembrane region" description="Helical" evidence="1">
    <location>
        <begin position="20"/>
        <end position="38"/>
    </location>
</feature>
<sequence>MQPHTPAPHPLLSHTPHRAARTLFLLLAPAAFGLIYFTPPARRVLLPTFAHVRATRAYPDGPALRTVYTGLPPLDALLAALVAFFSATVDGADEPTRLFCVWFVPQLAPLLVLLHWEAGRVGGGWVARPTLFALAAQLVTAGAVLPLYFAAHLAAHPPAPAPPRAQSAGALAAAVALGFLLPSAALFLVPAGPAVSLDAKQVAAALWQPFPLYVAAIYRVLRPAKDEGTRTSVQRAYTLFGLLAAAAHWAVLAHTLRAPAAGTSFAHVFVPYPLHAPLGVAPAPGALPAYRRAVRLLLQEDCLCAAGAAYAWFGYVRWRLARGPFARWAAAMVFCTLVGGPGAAVAWAAVDREEAVGAVKADAQVEVRGCQFEEKRDVRVS</sequence>
<feature type="transmembrane region" description="Helical" evidence="1">
    <location>
        <begin position="67"/>
        <end position="87"/>
    </location>
</feature>
<organism evidence="2 3">
    <name type="scientific">Phanerochaete sordida</name>
    <dbReference type="NCBI Taxonomy" id="48140"/>
    <lineage>
        <taxon>Eukaryota</taxon>
        <taxon>Fungi</taxon>
        <taxon>Dikarya</taxon>
        <taxon>Basidiomycota</taxon>
        <taxon>Agaricomycotina</taxon>
        <taxon>Agaricomycetes</taxon>
        <taxon>Polyporales</taxon>
        <taxon>Phanerochaetaceae</taxon>
        <taxon>Phanerochaete</taxon>
    </lineage>
</organism>
<dbReference type="Proteomes" id="UP000703269">
    <property type="component" value="Unassembled WGS sequence"/>
</dbReference>
<evidence type="ECO:0000313" key="3">
    <source>
        <dbReference type="Proteomes" id="UP000703269"/>
    </source>
</evidence>
<dbReference type="AlphaFoldDB" id="A0A9P3GHC0"/>
<evidence type="ECO:0000313" key="2">
    <source>
        <dbReference type="EMBL" id="GJE93619.1"/>
    </source>
</evidence>
<comment type="caution">
    <text evidence="2">The sequence shown here is derived from an EMBL/GenBank/DDBJ whole genome shotgun (WGS) entry which is preliminary data.</text>
</comment>
<dbReference type="OrthoDB" id="72269at2759"/>
<gene>
    <name evidence="2" type="ORF">PsYK624_097790</name>
</gene>
<keyword evidence="1" id="KW-0472">Membrane</keyword>